<comment type="caution">
    <text evidence="2">The sequence shown here is derived from an EMBL/GenBank/DDBJ whole genome shotgun (WGS) entry which is preliminary data.</text>
</comment>
<dbReference type="Pfam" id="PF00903">
    <property type="entry name" value="Glyoxalase"/>
    <property type="match status" value="1"/>
</dbReference>
<dbReference type="RefSeq" id="WP_394488296.1">
    <property type="nucleotide sequence ID" value="NZ_JBIGIA010000007.1"/>
</dbReference>
<sequence length="128" mass="14373">MLRVPSPMPLTHPRYVIAVPDLARSAAWYRDVLGFTVHDLGDPGWCWLERDACVIMAGACPDALAPAQLGDHGYFAYVQVEAIDALYAEWQARGVSFIKPLRDEPWGMREFGIRTLDGHRMMFGQPTP</sequence>
<dbReference type="EMBL" id="JBIGIA010000007">
    <property type="protein sequence ID" value="MFG6457438.1"/>
    <property type="molecule type" value="Genomic_DNA"/>
</dbReference>
<evidence type="ECO:0000259" key="1">
    <source>
        <dbReference type="PROSITE" id="PS51819"/>
    </source>
</evidence>
<reference evidence="2 3" key="1">
    <citation type="submission" date="2024-09" db="EMBL/GenBank/DDBJ databases">
        <title>Novel species of the genus Pelomonas and Roseateles isolated from streams.</title>
        <authorList>
            <person name="Lu H."/>
        </authorList>
    </citation>
    <scope>NUCLEOTIDE SEQUENCE [LARGE SCALE GENOMIC DNA]</scope>
    <source>
        <strain evidence="2 3">BYS96W</strain>
    </source>
</reference>
<proteinExistence type="predicted"/>
<keyword evidence="3" id="KW-1185">Reference proteome</keyword>
<evidence type="ECO:0000313" key="3">
    <source>
        <dbReference type="Proteomes" id="UP001606305"/>
    </source>
</evidence>
<dbReference type="Proteomes" id="UP001606305">
    <property type="component" value="Unassembled WGS sequence"/>
</dbReference>
<dbReference type="InterPro" id="IPR029068">
    <property type="entry name" value="Glyas_Bleomycin-R_OHBP_Dase"/>
</dbReference>
<evidence type="ECO:0000313" key="2">
    <source>
        <dbReference type="EMBL" id="MFG6457438.1"/>
    </source>
</evidence>
<dbReference type="InterPro" id="IPR037523">
    <property type="entry name" value="VOC_core"/>
</dbReference>
<accession>A0ABW7G695</accession>
<gene>
    <name evidence="2" type="ORF">ACG00X_11395</name>
</gene>
<organism evidence="2 3">
    <name type="scientific">Pelomonas nitida</name>
    <dbReference type="NCBI Taxonomy" id="3299027"/>
    <lineage>
        <taxon>Bacteria</taxon>
        <taxon>Pseudomonadati</taxon>
        <taxon>Pseudomonadota</taxon>
        <taxon>Betaproteobacteria</taxon>
        <taxon>Burkholderiales</taxon>
        <taxon>Sphaerotilaceae</taxon>
        <taxon>Roseateles</taxon>
    </lineage>
</organism>
<dbReference type="PROSITE" id="PS51819">
    <property type="entry name" value="VOC"/>
    <property type="match status" value="1"/>
</dbReference>
<feature type="domain" description="VOC" evidence="1">
    <location>
        <begin position="9"/>
        <end position="126"/>
    </location>
</feature>
<dbReference type="SUPFAM" id="SSF54593">
    <property type="entry name" value="Glyoxalase/Bleomycin resistance protein/Dihydroxybiphenyl dioxygenase"/>
    <property type="match status" value="1"/>
</dbReference>
<name>A0ABW7G695_9BURK</name>
<dbReference type="InterPro" id="IPR004360">
    <property type="entry name" value="Glyas_Fos-R_dOase_dom"/>
</dbReference>
<protein>
    <submittedName>
        <fullName evidence="2">VOC family protein</fullName>
    </submittedName>
</protein>
<dbReference type="Gene3D" id="3.10.180.10">
    <property type="entry name" value="2,3-Dihydroxybiphenyl 1,2-Dioxygenase, domain 1"/>
    <property type="match status" value="1"/>
</dbReference>